<feature type="compositionally biased region" description="Polar residues" evidence="1">
    <location>
        <begin position="1"/>
        <end position="18"/>
    </location>
</feature>
<evidence type="ECO:0000313" key="2">
    <source>
        <dbReference type="EMBL" id="KAG2389467.1"/>
    </source>
</evidence>
<reference evidence="2 3" key="1">
    <citation type="journal article" date="2018" name="BMC Genomics">
        <title>The genome of Naegleria lovaniensis, the basis for a comparative approach to unravel pathogenicity factors of the human pathogenic amoeba N. fowleri.</title>
        <authorList>
            <person name="Liechti N."/>
            <person name="Schurch N."/>
            <person name="Bruggmann R."/>
            <person name="Wittwer M."/>
        </authorList>
    </citation>
    <scope>NUCLEOTIDE SEQUENCE [LARGE SCALE GENOMIC DNA]</scope>
    <source>
        <strain evidence="2 3">ATCC 30569</strain>
    </source>
</reference>
<sequence length="662" mass="75901">MQTREGNNVGNLPDTQPLSSSSENNDDVSSISLSQNSSSPFAHHQLPLETIVSESEINLAASVLERLSHHSYHLQDPRLAQLIHAGSLLFKRKISKEEQAEMKRESRKKAKEKFKNHDKSILMQSVMQMKKHNEVHYLRQQIAMIPNAPNSEVPKLTHAEEDEVIIESITDEDVVSSCRNSSNEQNDKKSMTETMNDNNEQNGTASDMIQPSNSNNSNKLLRAVRCYICHEKTHEIHHFYHKMCPKCGEFNLEKRNQTMDMTGKICLVTGGRIKIGFYTALKLLRCNAELVIVTSRFPKDCAKRYSLEPDFEMWKDRLKVYGIDFKHIPSVVQFADHLNHTLPRLDILINCAAQTIRKPTAYYEHVAKYELTTSLQDLSETQRKLLPLDFSMKIMPEQKDIALRMLSSMEKREALEYNPRSKNNDEHEENSTITLHTPHSTSLKYNAMRDEVNVSSSSLLCQIPILDEDKSYNEQSFPRDVFDVNQNQADFRNTNSWIQKLDQVPVFEMLEVQTINVTAPFILTSKLKPLLEHGATHSSTTNPTHEPMSFVINVSSMEGQFYRRSKGVHHPHLNMAKASLNMMTRTSAADYAKDFIYMSSVDTGWNNDENPLSDLENISQTYYCPLDEVDGAARILDPIFLALQGKQKYFGVFLKNYSPFRW</sequence>
<protein>
    <recommendedName>
        <fullName evidence="4">Oxidoreductase</fullName>
    </recommendedName>
</protein>
<dbReference type="Gene3D" id="3.40.50.720">
    <property type="entry name" value="NAD(P)-binding Rossmann-like Domain"/>
    <property type="match status" value="2"/>
</dbReference>
<dbReference type="GO" id="GO:0005737">
    <property type="term" value="C:cytoplasm"/>
    <property type="evidence" value="ECO:0007669"/>
    <property type="project" value="TreeGrafter"/>
</dbReference>
<dbReference type="AlphaFoldDB" id="A0AA88GV50"/>
<name>A0AA88GV50_NAELO</name>
<evidence type="ECO:0008006" key="4">
    <source>
        <dbReference type="Google" id="ProtNLM"/>
    </source>
</evidence>
<dbReference type="GO" id="GO:0016491">
    <property type="term" value="F:oxidoreductase activity"/>
    <property type="evidence" value="ECO:0007669"/>
    <property type="project" value="TreeGrafter"/>
</dbReference>
<keyword evidence="3" id="KW-1185">Reference proteome</keyword>
<gene>
    <name evidence="2" type="ORF">C9374_014027</name>
</gene>
<feature type="region of interest" description="Disordered" evidence="1">
    <location>
        <begin position="1"/>
        <end position="40"/>
    </location>
</feature>
<dbReference type="PANTHER" id="PTHR43544:SF2">
    <property type="entry name" value="OXIDOREDUCTASE"/>
    <property type="match status" value="1"/>
</dbReference>
<proteinExistence type="predicted"/>
<dbReference type="RefSeq" id="XP_044553459.1">
    <property type="nucleotide sequence ID" value="XM_044689969.1"/>
</dbReference>
<dbReference type="PANTHER" id="PTHR43544">
    <property type="entry name" value="SHORT-CHAIN DEHYDROGENASE/REDUCTASE"/>
    <property type="match status" value="1"/>
</dbReference>
<dbReference type="Proteomes" id="UP000816034">
    <property type="component" value="Unassembled WGS sequence"/>
</dbReference>
<dbReference type="SUPFAM" id="SSF51735">
    <property type="entry name" value="NAD(P)-binding Rossmann-fold domains"/>
    <property type="match status" value="1"/>
</dbReference>
<dbReference type="EMBL" id="PYSW02000007">
    <property type="protein sequence ID" value="KAG2389467.1"/>
    <property type="molecule type" value="Genomic_DNA"/>
</dbReference>
<organism evidence="2 3">
    <name type="scientific">Naegleria lovaniensis</name>
    <name type="common">Amoeba</name>
    <dbReference type="NCBI Taxonomy" id="51637"/>
    <lineage>
        <taxon>Eukaryota</taxon>
        <taxon>Discoba</taxon>
        <taxon>Heterolobosea</taxon>
        <taxon>Tetramitia</taxon>
        <taxon>Eutetramitia</taxon>
        <taxon>Vahlkampfiidae</taxon>
        <taxon>Naegleria</taxon>
    </lineage>
</organism>
<feature type="compositionally biased region" description="Low complexity" evidence="1">
    <location>
        <begin position="19"/>
        <end position="39"/>
    </location>
</feature>
<evidence type="ECO:0000256" key="1">
    <source>
        <dbReference type="SAM" id="MobiDB-lite"/>
    </source>
</evidence>
<feature type="compositionally biased region" description="Polar residues" evidence="1">
    <location>
        <begin position="192"/>
        <end position="214"/>
    </location>
</feature>
<dbReference type="InterPro" id="IPR036291">
    <property type="entry name" value="NAD(P)-bd_dom_sf"/>
</dbReference>
<dbReference type="GeneID" id="68106480"/>
<dbReference type="InterPro" id="IPR051468">
    <property type="entry name" value="Fungal_SecMetab_SDRs"/>
</dbReference>
<comment type="caution">
    <text evidence="2">The sequence shown here is derived from an EMBL/GenBank/DDBJ whole genome shotgun (WGS) entry which is preliminary data.</text>
</comment>
<dbReference type="InterPro" id="IPR002347">
    <property type="entry name" value="SDR_fam"/>
</dbReference>
<accession>A0AA88GV50</accession>
<dbReference type="Pfam" id="PF00106">
    <property type="entry name" value="adh_short"/>
    <property type="match status" value="1"/>
</dbReference>
<feature type="region of interest" description="Disordered" evidence="1">
    <location>
        <begin position="175"/>
        <end position="214"/>
    </location>
</feature>
<evidence type="ECO:0000313" key="3">
    <source>
        <dbReference type="Proteomes" id="UP000816034"/>
    </source>
</evidence>